<dbReference type="AlphaFoldDB" id="A0A4U1BPC5"/>
<dbReference type="GO" id="GO:0003700">
    <property type="term" value="F:DNA-binding transcription factor activity"/>
    <property type="evidence" value="ECO:0007669"/>
    <property type="project" value="InterPro"/>
</dbReference>
<dbReference type="GO" id="GO:0006307">
    <property type="term" value="P:DNA alkylation repair"/>
    <property type="evidence" value="ECO:0007669"/>
    <property type="project" value="TreeGrafter"/>
</dbReference>
<dbReference type="SMART" id="SM00342">
    <property type="entry name" value="HTH_ARAC"/>
    <property type="match status" value="1"/>
</dbReference>
<dbReference type="PANTHER" id="PTHR43003">
    <property type="entry name" value="DNA-3-METHYLADENINE GLYCOSYLASE"/>
    <property type="match status" value="1"/>
</dbReference>
<dbReference type="InterPro" id="IPR011257">
    <property type="entry name" value="DNA_glycosylase"/>
</dbReference>
<evidence type="ECO:0000256" key="6">
    <source>
        <dbReference type="ARBA" id="ARBA00022723"/>
    </source>
</evidence>
<keyword evidence="10" id="KW-0238">DNA-binding</keyword>
<sequence>MKLNIDHCHQARLARDHRFDGRFFTAVKTTGIYCRPVCPAPPPKEANVEYFEHAAAAAEAGYRPCLRCRPETAPLSPAWQGTQTTVKRALALIHAGELTSGIAEFSERLGVSDRHLRRLFLEHVGVAPLAYALNHRLLFAKQLLAETTLPVLDVAFASGFQSRRRFNDAFISQFSLTPSDIRRGSGETGPTLKLKLNYRPPLDWEAMLAFLRLRAVAGVEWVEGSKYGRTIDWLGVRGWFEVEPDATKPLLHLTLSWSEPKTLLSVMQRIRQMFDLDFDPQALDHLSRCPHLDKTIQNHPGLRIAGIWSEFEAVVRGLVGQQISVSAARTILGRLAQCYGHSEVGGRESETASCRRWFPTPAQLSQQDLAGLGLTKTRAAWLDGIASEYANGFGAGEGDLEQRVKRLCQLTGVGDWTANYVCMRALRETDAFPASDLGLYHGLQLEKGTPAQTLRVAQEWRPWRSYGVMALWHSLASTPTNE</sequence>
<keyword evidence="12" id="KW-0804">Transcription</keyword>
<dbReference type="SMART" id="SM00478">
    <property type="entry name" value="ENDO3c"/>
    <property type="match status" value="1"/>
</dbReference>
<dbReference type="InterPro" id="IPR051912">
    <property type="entry name" value="Alkylbase_DNA_Glycosylase/TA"/>
</dbReference>
<dbReference type="GO" id="GO:0032993">
    <property type="term" value="C:protein-DNA complex"/>
    <property type="evidence" value="ECO:0007669"/>
    <property type="project" value="TreeGrafter"/>
</dbReference>
<dbReference type="InterPro" id="IPR018062">
    <property type="entry name" value="HTH_AraC-typ_CS"/>
</dbReference>
<evidence type="ECO:0000256" key="10">
    <source>
        <dbReference type="ARBA" id="ARBA00023125"/>
    </source>
</evidence>
<evidence type="ECO:0000256" key="12">
    <source>
        <dbReference type="ARBA" id="ARBA00023163"/>
    </source>
</evidence>
<comment type="cofactor">
    <cofactor evidence="2">
        <name>Zn(2+)</name>
        <dbReference type="ChEBI" id="CHEBI:29105"/>
    </cofactor>
</comment>
<keyword evidence="5" id="KW-0808">Transferase</keyword>
<dbReference type="GO" id="GO:0008270">
    <property type="term" value="F:zinc ion binding"/>
    <property type="evidence" value="ECO:0007669"/>
    <property type="project" value="InterPro"/>
</dbReference>
<dbReference type="PROSITE" id="PS00041">
    <property type="entry name" value="HTH_ARAC_FAMILY_1"/>
    <property type="match status" value="1"/>
</dbReference>
<comment type="catalytic activity">
    <reaction evidence="1">
        <text>Hydrolysis of alkylated DNA, releasing 3-methyladenine, 3-methylguanine, 7-methylguanine and 7-methyladenine.</text>
        <dbReference type="EC" id="3.2.2.21"/>
    </reaction>
</comment>
<dbReference type="SMART" id="SM01009">
    <property type="entry name" value="AlkA_N"/>
    <property type="match status" value="1"/>
</dbReference>
<dbReference type="SUPFAM" id="SSF48150">
    <property type="entry name" value="DNA-glycosylase"/>
    <property type="match status" value="1"/>
</dbReference>
<evidence type="ECO:0000313" key="16">
    <source>
        <dbReference type="Proteomes" id="UP000305675"/>
    </source>
</evidence>
<dbReference type="FunFam" id="3.40.10.10:FF:000001">
    <property type="entry name" value="DNA-3-methyladenine glycosylase 2"/>
    <property type="match status" value="1"/>
</dbReference>
<dbReference type="InterPro" id="IPR010316">
    <property type="entry name" value="AlkA_N"/>
</dbReference>
<gene>
    <name evidence="15" type="ORF">FCL42_06975</name>
</gene>
<dbReference type="GO" id="GO:0043565">
    <property type="term" value="F:sequence-specific DNA binding"/>
    <property type="evidence" value="ECO:0007669"/>
    <property type="project" value="InterPro"/>
</dbReference>
<keyword evidence="7" id="KW-0227">DNA damage</keyword>
<feature type="domain" description="HTH araC/xylS-type" evidence="14">
    <location>
        <begin position="102"/>
        <end position="184"/>
    </location>
</feature>
<dbReference type="Proteomes" id="UP000305675">
    <property type="component" value="Unassembled WGS sequence"/>
</dbReference>
<dbReference type="GO" id="GO:0043916">
    <property type="term" value="F:DNA-7-methylguanine glycosylase activity"/>
    <property type="evidence" value="ECO:0007669"/>
    <property type="project" value="TreeGrafter"/>
</dbReference>
<dbReference type="Gene3D" id="1.10.1670.10">
    <property type="entry name" value="Helix-hairpin-Helix base-excision DNA repair enzymes (C-terminal)"/>
    <property type="match status" value="1"/>
</dbReference>
<evidence type="ECO:0000256" key="3">
    <source>
        <dbReference type="ARBA" id="ARBA00012000"/>
    </source>
</evidence>
<dbReference type="RefSeq" id="WP_136862683.1">
    <property type="nucleotide sequence ID" value="NZ_SWCJ01000004.1"/>
</dbReference>
<keyword evidence="4" id="KW-0489">Methyltransferase</keyword>
<dbReference type="InterPro" id="IPR004026">
    <property type="entry name" value="Ada_DNA_repair_Zn-bd"/>
</dbReference>
<evidence type="ECO:0000256" key="5">
    <source>
        <dbReference type="ARBA" id="ARBA00022679"/>
    </source>
</evidence>
<dbReference type="SUPFAM" id="SSF55945">
    <property type="entry name" value="TATA-box binding protein-like"/>
    <property type="match status" value="1"/>
</dbReference>
<dbReference type="Pfam" id="PF02805">
    <property type="entry name" value="Ada_Zn_binding"/>
    <property type="match status" value="1"/>
</dbReference>
<comment type="caution">
    <text evidence="15">The sequence shown here is derived from an EMBL/GenBank/DDBJ whole genome shotgun (WGS) entry which is preliminary data.</text>
</comment>
<dbReference type="GO" id="GO:0006285">
    <property type="term" value="P:base-excision repair, AP site formation"/>
    <property type="evidence" value="ECO:0007669"/>
    <property type="project" value="TreeGrafter"/>
</dbReference>
<dbReference type="InterPro" id="IPR018060">
    <property type="entry name" value="HTH_AraC"/>
</dbReference>
<evidence type="ECO:0000256" key="4">
    <source>
        <dbReference type="ARBA" id="ARBA00022603"/>
    </source>
</evidence>
<reference evidence="15 16" key="1">
    <citation type="submission" date="2019-04" db="EMBL/GenBank/DDBJ databases">
        <authorList>
            <person name="Hwang J.C."/>
        </authorList>
    </citation>
    <scope>NUCLEOTIDE SEQUENCE [LARGE SCALE GENOMIC DNA]</scope>
    <source>
        <strain evidence="15 16">IMCC35002</strain>
    </source>
</reference>
<protein>
    <recommendedName>
        <fullName evidence="3">DNA-3-methyladenine glycosylase II</fullName>
        <ecNumber evidence="3">3.2.2.21</ecNumber>
    </recommendedName>
</protein>
<dbReference type="SUPFAM" id="SSF57884">
    <property type="entry name" value="Ada DNA repair protein, N-terminal domain (N-Ada 10)"/>
    <property type="match status" value="1"/>
</dbReference>
<dbReference type="InterPro" id="IPR035451">
    <property type="entry name" value="Ada-like_dom_sf"/>
</dbReference>
<keyword evidence="6" id="KW-0479">Metal-binding</keyword>
<dbReference type="GO" id="GO:0008168">
    <property type="term" value="F:methyltransferase activity"/>
    <property type="evidence" value="ECO:0007669"/>
    <property type="project" value="UniProtKB-KW"/>
</dbReference>
<evidence type="ECO:0000256" key="2">
    <source>
        <dbReference type="ARBA" id="ARBA00001947"/>
    </source>
</evidence>
<dbReference type="InterPro" id="IPR003265">
    <property type="entry name" value="HhH-GPD_domain"/>
</dbReference>
<dbReference type="SUPFAM" id="SSF46689">
    <property type="entry name" value="Homeodomain-like"/>
    <property type="match status" value="1"/>
</dbReference>
<dbReference type="PROSITE" id="PS01124">
    <property type="entry name" value="HTH_ARAC_FAMILY_2"/>
    <property type="match status" value="1"/>
</dbReference>
<evidence type="ECO:0000259" key="14">
    <source>
        <dbReference type="PROSITE" id="PS01124"/>
    </source>
</evidence>
<dbReference type="Pfam" id="PF12833">
    <property type="entry name" value="HTH_18"/>
    <property type="match status" value="1"/>
</dbReference>
<dbReference type="PANTHER" id="PTHR43003:SF13">
    <property type="entry name" value="DNA-3-METHYLADENINE GLYCOSYLASE 2"/>
    <property type="match status" value="1"/>
</dbReference>
<evidence type="ECO:0000256" key="8">
    <source>
        <dbReference type="ARBA" id="ARBA00022833"/>
    </source>
</evidence>
<evidence type="ECO:0000256" key="11">
    <source>
        <dbReference type="ARBA" id="ARBA00023159"/>
    </source>
</evidence>
<dbReference type="GO" id="GO:0032131">
    <property type="term" value="F:alkylated DNA binding"/>
    <property type="evidence" value="ECO:0007669"/>
    <property type="project" value="TreeGrafter"/>
</dbReference>
<keyword evidence="13" id="KW-0234">DNA repair</keyword>
<name>A0A4U1BPC5_9GAMM</name>
<dbReference type="CDD" id="cd00056">
    <property type="entry name" value="ENDO3c"/>
    <property type="match status" value="1"/>
</dbReference>
<dbReference type="Gene3D" id="3.40.10.10">
    <property type="entry name" value="DNA Methylphosphotriester Repair Domain"/>
    <property type="match status" value="1"/>
</dbReference>
<evidence type="ECO:0000256" key="9">
    <source>
        <dbReference type="ARBA" id="ARBA00023015"/>
    </source>
</evidence>
<organism evidence="15 16">
    <name type="scientific">Ferrimonas aestuarii</name>
    <dbReference type="NCBI Taxonomy" id="2569539"/>
    <lineage>
        <taxon>Bacteria</taxon>
        <taxon>Pseudomonadati</taxon>
        <taxon>Pseudomonadota</taxon>
        <taxon>Gammaproteobacteria</taxon>
        <taxon>Alteromonadales</taxon>
        <taxon>Ferrimonadaceae</taxon>
        <taxon>Ferrimonas</taxon>
    </lineage>
</organism>
<dbReference type="GO" id="GO:0005737">
    <property type="term" value="C:cytoplasm"/>
    <property type="evidence" value="ECO:0007669"/>
    <property type="project" value="TreeGrafter"/>
</dbReference>
<dbReference type="InterPro" id="IPR023170">
    <property type="entry name" value="HhH_base_excis_C"/>
</dbReference>
<evidence type="ECO:0000313" key="15">
    <source>
        <dbReference type="EMBL" id="TKB55954.1"/>
    </source>
</evidence>
<proteinExistence type="predicted"/>
<evidence type="ECO:0000256" key="13">
    <source>
        <dbReference type="ARBA" id="ARBA00023204"/>
    </source>
</evidence>
<dbReference type="InterPro" id="IPR037046">
    <property type="entry name" value="AlkA_N_sf"/>
</dbReference>
<accession>A0A4U1BPC5</accession>
<evidence type="ECO:0000256" key="1">
    <source>
        <dbReference type="ARBA" id="ARBA00000086"/>
    </source>
</evidence>
<dbReference type="Gene3D" id="3.30.310.20">
    <property type="entry name" value="DNA-3-methyladenine glycosylase AlkA, N-terminal domain"/>
    <property type="match status" value="1"/>
</dbReference>
<dbReference type="EMBL" id="SWCJ01000004">
    <property type="protein sequence ID" value="TKB55954.1"/>
    <property type="molecule type" value="Genomic_DNA"/>
</dbReference>
<keyword evidence="16" id="KW-1185">Reference proteome</keyword>
<dbReference type="InterPro" id="IPR009057">
    <property type="entry name" value="Homeodomain-like_sf"/>
</dbReference>
<dbReference type="Pfam" id="PF06029">
    <property type="entry name" value="AlkA_N"/>
    <property type="match status" value="1"/>
</dbReference>
<dbReference type="EC" id="3.2.2.21" evidence="3"/>
<dbReference type="GO" id="GO:0008725">
    <property type="term" value="F:DNA-3-methyladenine glycosylase activity"/>
    <property type="evidence" value="ECO:0007669"/>
    <property type="project" value="TreeGrafter"/>
</dbReference>
<keyword evidence="8" id="KW-0862">Zinc</keyword>
<dbReference type="Gene3D" id="1.10.340.30">
    <property type="entry name" value="Hypothetical protein, domain 2"/>
    <property type="match status" value="1"/>
</dbReference>
<evidence type="ECO:0000256" key="7">
    <source>
        <dbReference type="ARBA" id="ARBA00022763"/>
    </source>
</evidence>
<dbReference type="Gene3D" id="1.10.10.60">
    <property type="entry name" value="Homeodomain-like"/>
    <property type="match status" value="2"/>
</dbReference>
<keyword evidence="11" id="KW-0010">Activator</keyword>
<dbReference type="OrthoDB" id="9811249at2"/>
<keyword evidence="9" id="KW-0805">Transcription regulation</keyword>
<dbReference type="GO" id="GO:0032259">
    <property type="term" value="P:methylation"/>
    <property type="evidence" value="ECO:0007669"/>
    <property type="project" value="UniProtKB-KW"/>
</dbReference>